<feature type="compositionally biased region" description="Basic and acidic residues" evidence="12">
    <location>
        <begin position="277"/>
        <end position="298"/>
    </location>
</feature>
<dbReference type="PROSITE" id="PS00189">
    <property type="entry name" value="LIPOYL"/>
    <property type="match status" value="1"/>
</dbReference>
<dbReference type="KEGG" id="bpg:Bathy05g02810"/>
<dbReference type="Gene3D" id="2.40.50.100">
    <property type="match status" value="1"/>
</dbReference>
<dbReference type="CDD" id="cd06849">
    <property type="entry name" value="lipoyl_domain"/>
    <property type="match status" value="1"/>
</dbReference>
<keyword evidence="11" id="KW-0670">Pyruvate</keyword>
<dbReference type="eggNOG" id="KOG0524">
    <property type="taxonomic scope" value="Eukaryota"/>
</dbReference>
<dbReference type="InterPro" id="IPR029061">
    <property type="entry name" value="THDP-binding"/>
</dbReference>
<name>K8EER4_9CHLO</name>
<feature type="region of interest" description="Disordered" evidence="12">
    <location>
        <begin position="47"/>
        <end position="123"/>
    </location>
</feature>
<feature type="compositionally biased region" description="Basic and acidic residues" evidence="12">
    <location>
        <begin position="88"/>
        <end position="100"/>
    </location>
</feature>
<evidence type="ECO:0000259" key="13">
    <source>
        <dbReference type="PROSITE" id="PS50968"/>
    </source>
</evidence>
<dbReference type="EMBL" id="FO082274">
    <property type="protein sequence ID" value="CCO16612.1"/>
    <property type="molecule type" value="Genomic_DNA"/>
</dbReference>
<keyword evidence="8" id="KW-0560">Oxidoreductase</keyword>
<evidence type="ECO:0000256" key="5">
    <source>
        <dbReference type="ARBA" id="ARBA00022823"/>
    </source>
</evidence>
<dbReference type="SMART" id="SM00861">
    <property type="entry name" value="Transket_pyr"/>
    <property type="match status" value="1"/>
</dbReference>
<comment type="cofactor">
    <cofactor evidence="1">
        <name>thiamine diphosphate</name>
        <dbReference type="ChEBI" id="CHEBI:58937"/>
    </cofactor>
</comment>
<dbReference type="InterPro" id="IPR005475">
    <property type="entry name" value="Transketolase-like_Pyr-bd"/>
</dbReference>
<dbReference type="RefSeq" id="XP_007513054.1">
    <property type="nucleotide sequence ID" value="XM_007512992.1"/>
</dbReference>
<evidence type="ECO:0000256" key="9">
    <source>
        <dbReference type="ARBA" id="ARBA00023052"/>
    </source>
</evidence>
<dbReference type="CDD" id="cd07036">
    <property type="entry name" value="TPP_PYR_E1-PDHc-beta_like"/>
    <property type="match status" value="1"/>
</dbReference>
<evidence type="ECO:0000256" key="12">
    <source>
        <dbReference type="SAM" id="MobiDB-lite"/>
    </source>
</evidence>
<evidence type="ECO:0000256" key="4">
    <source>
        <dbReference type="ARBA" id="ARBA00022723"/>
    </source>
</evidence>
<feature type="region of interest" description="Disordered" evidence="12">
    <location>
        <begin position="277"/>
        <end position="314"/>
    </location>
</feature>
<keyword evidence="4" id="KW-0479">Metal-binding</keyword>
<keyword evidence="10" id="KW-0496">Mitochondrion</keyword>
<dbReference type="Pfam" id="PF02779">
    <property type="entry name" value="Transket_pyr"/>
    <property type="match status" value="1"/>
</dbReference>
<dbReference type="InterPro" id="IPR003016">
    <property type="entry name" value="2-oxoA_DH_lipoyl-BS"/>
</dbReference>
<dbReference type="GO" id="GO:0005739">
    <property type="term" value="C:mitochondrion"/>
    <property type="evidence" value="ECO:0007669"/>
    <property type="project" value="UniProtKB-SubCell"/>
</dbReference>
<dbReference type="GeneID" id="19015784"/>
<keyword evidence="6" id="KW-0809">Transit peptide</keyword>
<gene>
    <name evidence="14" type="ORF">Bathy05g02810</name>
</gene>
<dbReference type="NCBIfam" id="NF008854">
    <property type="entry name" value="PRK11892.1"/>
    <property type="match status" value="1"/>
</dbReference>
<keyword evidence="7" id="KW-0630">Potassium</keyword>
<dbReference type="GO" id="GO:0004739">
    <property type="term" value="F:pyruvate dehydrogenase (acetyl-transferring) activity"/>
    <property type="evidence" value="ECO:0007669"/>
    <property type="project" value="UniProtKB-EC"/>
</dbReference>
<dbReference type="Gene3D" id="3.40.50.920">
    <property type="match status" value="1"/>
</dbReference>
<dbReference type="InterPro" id="IPR011053">
    <property type="entry name" value="Single_hybrid_motif"/>
</dbReference>
<dbReference type="NCBIfam" id="NF006667">
    <property type="entry name" value="PRK09212.1"/>
    <property type="match status" value="1"/>
</dbReference>
<comment type="subcellular location">
    <subcellularLocation>
        <location evidence="2">Mitochondrion</location>
    </subcellularLocation>
</comment>
<dbReference type="InterPro" id="IPR000089">
    <property type="entry name" value="Biotin_lipoyl"/>
</dbReference>
<feature type="compositionally biased region" description="Polar residues" evidence="12">
    <location>
        <begin position="110"/>
        <end position="123"/>
    </location>
</feature>
<dbReference type="Pfam" id="PF02780">
    <property type="entry name" value="Transketolase_C"/>
    <property type="match status" value="1"/>
</dbReference>
<sequence>MISRGGRRQFVESTTSQQILARFFSSQNQTSVRNLHHHHHHHHPLVVFSSSSSSSSSSNSARCSPSSSSSLLSSQKRQQRRGVVTTTTKEKKNDSHHGGDDAIGGKIPKKNSSSSSVFQNDNKTIARSNRGFAAAAAKSPEDYPPHSVIPFPSLSPTMTQGGVASWAVSEGAKINAGDILAEIQTDKATMEMECMDDGYLAKILVPAGEADDIPIGRAIAVTCENEEDVGKFADYVAEDTVGNASVLDSGETSLASAADEPAAKAILERPEYEAIKKGDLTRNSRAAGRDLDGSKDEDLNGGTATASKLPADSPSMTVRDALNSALSEEMTRDEKVFIIGEEVGEYQGAYKITKGLHQKFGAERVRDTPITEAGFTGIACGAAFMGLKPVVEFMTFNFALQSIDHIVNSAAKTLYMSAGTISCPIVFRGPNGAAAGVGAQHSQCFAAWYMSIPGLKVLAPYDAEDARGLMKAAIRDPDPVVFLENELLYGESFQLPKEALDEDFTIEIGKAKIMREGSDVTFVAFSKMVGYCLKAAEELEKDGVNAEVINLRSLRPFDREAVARSAKKTGRVVIVEEGWPQCGVGSEIAACVNEDAFDYLDAPVERVTGVDIPMPYAANLEAMALPKPADIVSVAKRTLFRGD</sequence>
<dbReference type="PANTHER" id="PTHR11624">
    <property type="entry name" value="DEHYDROGENASE RELATED"/>
    <property type="match status" value="1"/>
</dbReference>
<dbReference type="GO" id="GO:0046872">
    <property type="term" value="F:metal ion binding"/>
    <property type="evidence" value="ECO:0007669"/>
    <property type="project" value="UniProtKB-KW"/>
</dbReference>
<accession>K8EER4</accession>
<evidence type="ECO:0000256" key="8">
    <source>
        <dbReference type="ARBA" id="ARBA00023002"/>
    </source>
</evidence>
<evidence type="ECO:0000313" key="15">
    <source>
        <dbReference type="Proteomes" id="UP000198341"/>
    </source>
</evidence>
<dbReference type="eggNOG" id="KOG0557">
    <property type="taxonomic scope" value="Eukaryota"/>
</dbReference>
<dbReference type="GO" id="GO:0006086">
    <property type="term" value="P:pyruvate decarboxylation to acetyl-CoA"/>
    <property type="evidence" value="ECO:0007669"/>
    <property type="project" value="InterPro"/>
</dbReference>
<keyword evidence="9" id="KW-0786">Thiamine pyrophosphate</keyword>
<evidence type="ECO:0000256" key="6">
    <source>
        <dbReference type="ARBA" id="ARBA00022946"/>
    </source>
</evidence>
<dbReference type="InterPro" id="IPR009014">
    <property type="entry name" value="Transketo_C/PFOR_II"/>
</dbReference>
<keyword evidence="5" id="KW-0450">Lipoyl</keyword>
<dbReference type="PANTHER" id="PTHR11624:SF96">
    <property type="entry name" value="PYRUVATE DEHYDROGENASE E1 COMPONENT SUBUNIT BETA, MITOCHONDRIAL"/>
    <property type="match status" value="1"/>
</dbReference>
<dbReference type="FunFam" id="2.40.50.100:FF:000010">
    <property type="entry name" value="Acetyltransferase component of pyruvate dehydrogenase complex"/>
    <property type="match status" value="1"/>
</dbReference>
<evidence type="ECO:0000256" key="3">
    <source>
        <dbReference type="ARBA" id="ARBA00012281"/>
    </source>
</evidence>
<dbReference type="PROSITE" id="PS50968">
    <property type="entry name" value="BIOTINYL_LIPOYL"/>
    <property type="match status" value="1"/>
</dbReference>
<dbReference type="Gene3D" id="3.40.50.970">
    <property type="match status" value="1"/>
</dbReference>
<evidence type="ECO:0000256" key="1">
    <source>
        <dbReference type="ARBA" id="ARBA00001964"/>
    </source>
</evidence>
<dbReference type="SUPFAM" id="SSF52922">
    <property type="entry name" value="TK C-terminal domain-like"/>
    <property type="match status" value="1"/>
</dbReference>
<dbReference type="SUPFAM" id="SSF52518">
    <property type="entry name" value="Thiamin diphosphate-binding fold (THDP-binding)"/>
    <property type="match status" value="1"/>
</dbReference>
<dbReference type="InterPro" id="IPR033248">
    <property type="entry name" value="Transketolase_C"/>
</dbReference>
<dbReference type="Pfam" id="PF00364">
    <property type="entry name" value="Biotin_lipoyl"/>
    <property type="match status" value="1"/>
</dbReference>
<keyword evidence="15" id="KW-1185">Reference proteome</keyword>
<dbReference type="AlphaFoldDB" id="K8EER4"/>
<dbReference type="Proteomes" id="UP000198341">
    <property type="component" value="Chromosome 5"/>
</dbReference>
<reference evidence="14 15" key="1">
    <citation type="submission" date="2011-10" db="EMBL/GenBank/DDBJ databases">
        <authorList>
            <person name="Genoscope - CEA"/>
        </authorList>
    </citation>
    <scope>NUCLEOTIDE SEQUENCE [LARGE SCALE GENOMIC DNA]</scope>
    <source>
        <strain evidence="14 15">RCC 1105</strain>
    </source>
</reference>
<feature type="compositionally biased region" description="Low complexity" evidence="12">
    <location>
        <begin position="47"/>
        <end position="87"/>
    </location>
</feature>
<dbReference type="EC" id="1.2.4.1" evidence="3"/>
<protein>
    <recommendedName>
        <fullName evidence="3">pyruvate dehydrogenase (acetyl-transferring)</fullName>
        <ecNumber evidence="3">1.2.4.1</ecNumber>
    </recommendedName>
</protein>
<dbReference type="FunFam" id="3.40.50.970:FF:000006">
    <property type="entry name" value="Pyruvate dehydrogenase E1 component subunit beta"/>
    <property type="match status" value="1"/>
</dbReference>
<evidence type="ECO:0000313" key="14">
    <source>
        <dbReference type="EMBL" id="CCO16612.1"/>
    </source>
</evidence>
<organism evidence="14 15">
    <name type="scientific">Bathycoccus prasinos</name>
    <dbReference type="NCBI Taxonomy" id="41875"/>
    <lineage>
        <taxon>Eukaryota</taxon>
        <taxon>Viridiplantae</taxon>
        <taxon>Chlorophyta</taxon>
        <taxon>Mamiellophyceae</taxon>
        <taxon>Mamiellales</taxon>
        <taxon>Bathycoccaceae</taxon>
        <taxon>Bathycoccus</taxon>
    </lineage>
</organism>
<evidence type="ECO:0000256" key="7">
    <source>
        <dbReference type="ARBA" id="ARBA00022958"/>
    </source>
</evidence>
<dbReference type="InterPro" id="IPR027110">
    <property type="entry name" value="PDHB_mito-type"/>
</dbReference>
<dbReference type="FunFam" id="3.40.50.920:FF:000001">
    <property type="entry name" value="Pyruvate dehydrogenase E1 beta subunit"/>
    <property type="match status" value="1"/>
</dbReference>
<dbReference type="OrthoDB" id="10266385at2759"/>
<evidence type="ECO:0000256" key="11">
    <source>
        <dbReference type="ARBA" id="ARBA00023317"/>
    </source>
</evidence>
<evidence type="ECO:0000256" key="10">
    <source>
        <dbReference type="ARBA" id="ARBA00023128"/>
    </source>
</evidence>
<evidence type="ECO:0000256" key="2">
    <source>
        <dbReference type="ARBA" id="ARBA00004173"/>
    </source>
</evidence>
<dbReference type="SUPFAM" id="SSF51230">
    <property type="entry name" value="Single hybrid motif"/>
    <property type="match status" value="1"/>
</dbReference>
<dbReference type="STRING" id="41875.K8EER4"/>
<feature type="domain" description="Lipoyl-binding" evidence="13">
    <location>
        <begin position="146"/>
        <end position="224"/>
    </location>
</feature>
<proteinExistence type="predicted"/>